<feature type="binding site" evidence="6">
    <location>
        <position position="27"/>
    </location>
    <ligand>
        <name>FAD</name>
        <dbReference type="ChEBI" id="CHEBI:57692"/>
    </ligand>
</feature>
<protein>
    <submittedName>
        <fullName evidence="10">NADH-cytochrome b5 reductase 2</fullName>
    </submittedName>
</protein>
<dbReference type="Pfam" id="PF00970">
    <property type="entry name" value="FAD_binding_6"/>
    <property type="match status" value="1"/>
</dbReference>
<keyword evidence="4" id="KW-0560">Oxidoreductase</keyword>
<dbReference type="GO" id="GO:0016491">
    <property type="term" value="F:oxidoreductase activity"/>
    <property type="evidence" value="ECO:0007669"/>
    <property type="project" value="UniProtKB-KW"/>
</dbReference>
<dbReference type="FunFam" id="3.40.50.80:FF:000005">
    <property type="entry name" value="NADH-cytochrome b5 reductase"/>
    <property type="match status" value="1"/>
</dbReference>
<evidence type="ECO:0000256" key="6">
    <source>
        <dbReference type="PIRSR" id="PIRSR601834-1"/>
    </source>
</evidence>
<dbReference type="Gene3D" id="2.40.30.10">
    <property type="entry name" value="Translation factors"/>
    <property type="match status" value="1"/>
</dbReference>
<dbReference type="GeneID" id="113208559"/>
<dbReference type="PRINTS" id="PR00406">
    <property type="entry name" value="CYTB5RDTASE"/>
</dbReference>
<feature type="binding site" evidence="6">
    <location>
        <position position="29"/>
    </location>
    <ligand>
        <name>FAD</name>
        <dbReference type="ChEBI" id="CHEBI:57692"/>
    </ligand>
</feature>
<dbReference type="InterPro" id="IPR001834">
    <property type="entry name" value="CBR-like"/>
</dbReference>
<keyword evidence="5" id="KW-0520">NAD</keyword>
<dbReference type="Gene3D" id="3.40.50.80">
    <property type="entry name" value="Nucleotide-binding domain of ferredoxin-NADP reductase (FNR) module"/>
    <property type="match status" value="1"/>
</dbReference>
<evidence type="ECO:0000256" key="1">
    <source>
        <dbReference type="ARBA" id="ARBA00001974"/>
    </source>
</evidence>
<dbReference type="KEGG" id="foc:113208559"/>
<accession>A0A9C6XQ86</accession>
<evidence type="ECO:0000256" key="3">
    <source>
        <dbReference type="ARBA" id="ARBA00022827"/>
    </source>
</evidence>
<dbReference type="PANTHER" id="PTHR19370">
    <property type="entry name" value="NADH-CYTOCHROME B5 REDUCTASE"/>
    <property type="match status" value="1"/>
</dbReference>
<keyword evidence="2 6" id="KW-0285">Flavoprotein</keyword>
<feature type="binding site" evidence="6">
    <location>
        <position position="88"/>
    </location>
    <ligand>
        <name>FAD</name>
        <dbReference type="ChEBI" id="CHEBI:57692"/>
    </ligand>
</feature>
<proteinExistence type="predicted"/>
<dbReference type="CDD" id="cd06183">
    <property type="entry name" value="cyt_b5_reduct_like"/>
    <property type="match status" value="1"/>
</dbReference>
<reference evidence="10" key="1">
    <citation type="submission" date="2025-08" db="UniProtKB">
        <authorList>
            <consortium name="RefSeq"/>
        </authorList>
    </citation>
    <scope>IDENTIFICATION</scope>
    <source>
        <tissue evidence="10">Whole organism</tissue>
    </source>
</reference>
<dbReference type="InterPro" id="IPR001709">
    <property type="entry name" value="Flavoprot_Pyr_Nucl_cyt_Rdtase"/>
</dbReference>
<keyword evidence="9" id="KW-1185">Reference proteome</keyword>
<evidence type="ECO:0000313" key="9">
    <source>
        <dbReference type="Proteomes" id="UP000504606"/>
    </source>
</evidence>
<evidence type="ECO:0000259" key="7">
    <source>
        <dbReference type="Pfam" id="PF00175"/>
    </source>
</evidence>
<feature type="domain" description="Flavoprotein pyridine nucleotide cytochrome reductase-like FAD-binding" evidence="8">
    <location>
        <begin position="16"/>
        <end position="52"/>
    </location>
</feature>
<dbReference type="RefSeq" id="XP_052127363.1">
    <property type="nucleotide sequence ID" value="XM_052271403.1"/>
</dbReference>
<feature type="binding site" evidence="6">
    <location>
        <position position="28"/>
    </location>
    <ligand>
        <name>FAD</name>
        <dbReference type="ChEBI" id="CHEBI:57692"/>
    </ligand>
</feature>
<evidence type="ECO:0000256" key="4">
    <source>
        <dbReference type="ARBA" id="ARBA00023002"/>
    </source>
</evidence>
<evidence type="ECO:0000256" key="5">
    <source>
        <dbReference type="ARBA" id="ARBA00023027"/>
    </source>
</evidence>
<feature type="non-terminal residue" evidence="10">
    <location>
        <position position="1"/>
    </location>
</feature>
<evidence type="ECO:0000259" key="8">
    <source>
        <dbReference type="Pfam" id="PF00970"/>
    </source>
</evidence>
<evidence type="ECO:0000256" key="2">
    <source>
        <dbReference type="ARBA" id="ARBA00022630"/>
    </source>
</evidence>
<dbReference type="InterPro" id="IPR017938">
    <property type="entry name" value="Riboflavin_synthase-like_b-brl"/>
</dbReference>
<sequence>VLWITDVTILLIAQLYRPNAVFPEGGKMSKVLDALKPGDTMDARGPTGRFWYQGHGKLAFKQRKWDEGPTAFHEAKRIVMLAGGSGITPMLQLVKHVLKDPTDDTQLELLFANKSEEDIMLRDQLDDLAAKHPKQFKVWYTVDKAPEGWKYSEGFINADMIKDHLSPPSPDTFVFLCGPKPMIEKACKPALKAQGFPEERIHKF</sequence>
<dbReference type="Pfam" id="PF00175">
    <property type="entry name" value="NAD_binding_1"/>
    <property type="match status" value="1"/>
</dbReference>
<comment type="cofactor">
    <cofactor evidence="1 6">
        <name>FAD</name>
        <dbReference type="ChEBI" id="CHEBI:57692"/>
    </cofactor>
</comment>
<gene>
    <name evidence="10" type="primary">LOC113208559</name>
</gene>
<keyword evidence="3 6" id="KW-0274">FAD</keyword>
<dbReference type="AlphaFoldDB" id="A0A9C6XQ86"/>
<dbReference type="Proteomes" id="UP000504606">
    <property type="component" value="Unplaced"/>
</dbReference>
<dbReference type="PRINTS" id="PR00371">
    <property type="entry name" value="FPNCR"/>
</dbReference>
<dbReference type="SUPFAM" id="SSF63380">
    <property type="entry name" value="Riboflavin synthase domain-like"/>
    <property type="match status" value="1"/>
</dbReference>
<dbReference type="SUPFAM" id="SSF52343">
    <property type="entry name" value="Ferredoxin reductase-like, C-terminal NADP-linked domain"/>
    <property type="match status" value="1"/>
</dbReference>
<feature type="domain" description="Oxidoreductase FAD/NAD(P)-binding" evidence="7">
    <location>
        <begin position="80"/>
        <end position="188"/>
    </location>
</feature>
<dbReference type="InterPro" id="IPR039261">
    <property type="entry name" value="FNR_nucleotide-bd"/>
</dbReference>
<evidence type="ECO:0000313" key="10">
    <source>
        <dbReference type="RefSeq" id="XP_052127363.1"/>
    </source>
</evidence>
<dbReference type="InterPro" id="IPR001433">
    <property type="entry name" value="OxRdtase_FAD/NAD-bd"/>
</dbReference>
<dbReference type="GO" id="GO:0005739">
    <property type="term" value="C:mitochondrion"/>
    <property type="evidence" value="ECO:0007669"/>
    <property type="project" value="TreeGrafter"/>
</dbReference>
<dbReference type="GO" id="GO:0071949">
    <property type="term" value="F:FAD binding"/>
    <property type="evidence" value="ECO:0007669"/>
    <property type="project" value="TreeGrafter"/>
</dbReference>
<name>A0A9C6XQ86_FRAOC</name>
<organism evidence="9 10">
    <name type="scientific">Frankliniella occidentalis</name>
    <name type="common">Western flower thrips</name>
    <name type="synonym">Euthrips occidentalis</name>
    <dbReference type="NCBI Taxonomy" id="133901"/>
    <lineage>
        <taxon>Eukaryota</taxon>
        <taxon>Metazoa</taxon>
        <taxon>Ecdysozoa</taxon>
        <taxon>Arthropoda</taxon>
        <taxon>Hexapoda</taxon>
        <taxon>Insecta</taxon>
        <taxon>Pterygota</taxon>
        <taxon>Neoptera</taxon>
        <taxon>Paraneoptera</taxon>
        <taxon>Thysanoptera</taxon>
        <taxon>Terebrantia</taxon>
        <taxon>Thripoidea</taxon>
        <taxon>Thripidae</taxon>
        <taxon>Frankliniella</taxon>
    </lineage>
</organism>
<dbReference type="PANTHER" id="PTHR19370:SF185">
    <property type="entry name" value="NADH-CYTOCHROME B5 REDUCTASE"/>
    <property type="match status" value="1"/>
</dbReference>
<dbReference type="OrthoDB" id="432685at2759"/>
<dbReference type="InterPro" id="IPR008333">
    <property type="entry name" value="Cbr1-like_FAD-bd_dom"/>
</dbReference>